<comment type="caution">
    <text evidence="1">The sequence shown here is derived from an EMBL/GenBank/DDBJ whole genome shotgun (WGS) entry which is preliminary data.</text>
</comment>
<protein>
    <submittedName>
        <fullName evidence="1">Uncharacterized protein</fullName>
    </submittedName>
</protein>
<dbReference type="AlphaFoldDB" id="A0A9K3HUN7"/>
<dbReference type="Gramene" id="mRNA:HanXRQr2_Chr10g0422981">
    <property type="protein sequence ID" value="CDS:HanXRQr2_Chr10g0422981.1"/>
    <property type="gene ID" value="HanXRQr2_Chr10g0422981"/>
</dbReference>
<evidence type="ECO:0000313" key="2">
    <source>
        <dbReference type="Proteomes" id="UP000215914"/>
    </source>
</evidence>
<accession>A0A9K3HUN7</accession>
<organism evidence="1 2">
    <name type="scientific">Helianthus annuus</name>
    <name type="common">Common sunflower</name>
    <dbReference type="NCBI Taxonomy" id="4232"/>
    <lineage>
        <taxon>Eukaryota</taxon>
        <taxon>Viridiplantae</taxon>
        <taxon>Streptophyta</taxon>
        <taxon>Embryophyta</taxon>
        <taxon>Tracheophyta</taxon>
        <taxon>Spermatophyta</taxon>
        <taxon>Magnoliopsida</taxon>
        <taxon>eudicotyledons</taxon>
        <taxon>Gunneridae</taxon>
        <taxon>Pentapetalae</taxon>
        <taxon>asterids</taxon>
        <taxon>campanulids</taxon>
        <taxon>Asterales</taxon>
        <taxon>Asteraceae</taxon>
        <taxon>Asteroideae</taxon>
        <taxon>Heliantheae alliance</taxon>
        <taxon>Heliantheae</taxon>
        <taxon>Helianthus</taxon>
    </lineage>
</organism>
<proteinExistence type="predicted"/>
<reference evidence="1" key="1">
    <citation type="journal article" date="2017" name="Nature">
        <title>The sunflower genome provides insights into oil metabolism, flowering and Asterid evolution.</title>
        <authorList>
            <person name="Badouin H."/>
            <person name="Gouzy J."/>
            <person name="Grassa C.J."/>
            <person name="Murat F."/>
            <person name="Staton S.E."/>
            <person name="Cottret L."/>
            <person name="Lelandais-Briere C."/>
            <person name="Owens G.L."/>
            <person name="Carrere S."/>
            <person name="Mayjonade B."/>
            <person name="Legrand L."/>
            <person name="Gill N."/>
            <person name="Kane N.C."/>
            <person name="Bowers J.E."/>
            <person name="Hubner S."/>
            <person name="Bellec A."/>
            <person name="Berard A."/>
            <person name="Berges H."/>
            <person name="Blanchet N."/>
            <person name="Boniface M.C."/>
            <person name="Brunel D."/>
            <person name="Catrice O."/>
            <person name="Chaidir N."/>
            <person name="Claudel C."/>
            <person name="Donnadieu C."/>
            <person name="Faraut T."/>
            <person name="Fievet G."/>
            <person name="Helmstetter N."/>
            <person name="King M."/>
            <person name="Knapp S.J."/>
            <person name="Lai Z."/>
            <person name="Le Paslier M.C."/>
            <person name="Lippi Y."/>
            <person name="Lorenzon L."/>
            <person name="Mandel J.R."/>
            <person name="Marage G."/>
            <person name="Marchand G."/>
            <person name="Marquand E."/>
            <person name="Bret-Mestries E."/>
            <person name="Morien E."/>
            <person name="Nambeesan S."/>
            <person name="Nguyen T."/>
            <person name="Pegot-Espagnet P."/>
            <person name="Pouilly N."/>
            <person name="Raftis F."/>
            <person name="Sallet E."/>
            <person name="Schiex T."/>
            <person name="Thomas J."/>
            <person name="Vandecasteele C."/>
            <person name="Vares D."/>
            <person name="Vear F."/>
            <person name="Vautrin S."/>
            <person name="Crespi M."/>
            <person name="Mangin B."/>
            <person name="Burke J.M."/>
            <person name="Salse J."/>
            <person name="Munos S."/>
            <person name="Vincourt P."/>
            <person name="Rieseberg L.H."/>
            <person name="Langlade N.B."/>
        </authorList>
    </citation>
    <scope>NUCLEOTIDE SEQUENCE</scope>
    <source>
        <tissue evidence="1">Leaves</tissue>
    </source>
</reference>
<gene>
    <name evidence="1" type="ORF">HanXRQr2_Chr10g0422981</name>
</gene>
<dbReference type="EMBL" id="MNCJ02000325">
    <property type="protein sequence ID" value="KAF5784962.1"/>
    <property type="molecule type" value="Genomic_DNA"/>
</dbReference>
<evidence type="ECO:0000313" key="1">
    <source>
        <dbReference type="EMBL" id="KAF5784962.1"/>
    </source>
</evidence>
<keyword evidence="2" id="KW-1185">Reference proteome</keyword>
<dbReference type="PANTHER" id="PTHR31099:SF49">
    <property type="entry name" value="MYOSIN HEAVY CHAIN-LIKE PROTEIN"/>
    <property type="match status" value="1"/>
</dbReference>
<dbReference type="PANTHER" id="PTHR31099">
    <property type="entry name" value="OS06G0165300 PROTEIN"/>
    <property type="match status" value="1"/>
</dbReference>
<sequence length="86" mass="9932">MSTGDHHEDSMEEMSVELPPLKWSRATFDGLVRNLRFSENWGALYPEEGQTAADAPVRYVTLFWDFFSAGNFLLPVTKFLLEILEY</sequence>
<dbReference type="Proteomes" id="UP000215914">
    <property type="component" value="Unassembled WGS sequence"/>
</dbReference>
<name>A0A9K3HUN7_HELAN</name>
<reference evidence="1" key="2">
    <citation type="submission" date="2020-06" db="EMBL/GenBank/DDBJ databases">
        <title>Helianthus annuus Genome sequencing and assembly Release 2.</title>
        <authorList>
            <person name="Gouzy J."/>
            <person name="Langlade N."/>
            <person name="Munos S."/>
        </authorList>
    </citation>
    <scope>NUCLEOTIDE SEQUENCE</scope>
    <source>
        <tissue evidence="1">Leaves</tissue>
    </source>
</reference>